<evidence type="ECO:0000313" key="1">
    <source>
        <dbReference type="EMBL" id="MPN62540.1"/>
    </source>
</evidence>
<protein>
    <submittedName>
        <fullName evidence="1">Uncharacterized protein</fullName>
    </submittedName>
</protein>
<dbReference type="AlphaFoldDB" id="A0A645JHG2"/>
<accession>A0A645JHG2</accession>
<organism evidence="1">
    <name type="scientific">bioreactor metagenome</name>
    <dbReference type="NCBI Taxonomy" id="1076179"/>
    <lineage>
        <taxon>unclassified sequences</taxon>
        <taxon>metagenomes</taxon>
        <taxon>ecological metagenomes</taxon>
    </lineage>
</organism>
<proteinExistence type="predicted"/>
<reference evidence="1" key="1">
    <citation type="submission" date="2019-08" db="EMBL/GenBank/DDBJ databases">
        <authorList>
            <person name="Kucharzyk K."/>
            <person name="Murdoch R.W."/>
            <person name="Higgins S."/>
            <person name="Loffler F."/>
        </authorList>
    </citation>
    <scope>NUCLEOTIDE SEQUENCE</scope>
</reference>
<comment type="caution">
    <text evidence="1">The sequence shown here is derived from an EMBL/GenBank/DDBJ whole genome shotgun (WGS) entry which is preliminary data.</text>
</comment>
<name>A0A645JHG2_9ZZZZ</name>
<dbReference type="EMBL" id="VSSQ01140686">
    <property type="protein sequence ID" value="MPN62540.1"/>
    <property type="molecule type" value="Genomic_DNA"/>
</dbReference>
<sequence>MSKIVTHQFLDTVFKHITHYQCDKQRHRKIAISHLERECHCGGKDHGKPGSDTVVDLFHEYTFFLLTGSQEQITFDILLQYTSSKNKLPVLRRIILIYADISLLFSIC</sequence>
<gene>
    <name evidence="1" type="ORF">SDC9_210289</name>
</gene>